<dbReference type="SUPFAM" id="SSF55073">
    <property type="entry name" value="Nucleotide cyclase"/>
    <property type="match status" value="1"/>
</dbReference>
<evidence type="ECO:0000259" key="2">
    <source>
        <dbReference type="PROSITE" id="PS50885"/>
    </source>
</evidence>
<dbReference type="GO" id="GO:0071111">
    <property type="term" value="F:cyclic-guanylate-specific phosphodiesterase activity"/>
    <property type="evidence" value="ECO:0007669"/>
    <property type="project" value="InterPro"/>
</dbReference>
<proteinExistence type="predicted"/>
<dbReference type="InterPro" id="IPR043128">
    <property type="entry name" value="Rev_trsase/Diguanyl_cyclase"/>
</dbReference>
<dbReference type="GO" id="GO:0016020">
    <property type="term" value="C:membrane"/>
    <property type="evidence" value="ECO:0007669"/>
    <property type="project" value="InterPro"/>
</dbReference>
<dbReference type="GO" id="GO:0007165">
    <property type="term" value="P:signal transduction"/>
    <property type="evidence" value="ECO:0007669"/>
    <property type="project" value="InterPro"/>
</dbReference>
<dbReference type="CDD" id="cd01948">
    <property type="entry name" value="EAL"/>
    <property type="match status" value="1"/>
</dbReference>
<feature type="domain" description="GGDEF" evidence="3">
    <location>
        <begin position="263"/>
        <end position="390"/>
    </location>
</feature>
<feature type="domain" description="HAMP" evidence="2">
    <location>
        <begin position="170"/>
        <end position="221"/>
    </location>
</feature>
<evidence type="ECO:0000313" key="4">
    <source>
        <dbReference type="EMBL" id="ABM94836.1"/>
    </source>
</evidence>
<dbReference type="InterPro" id="IPR035919">
    <property type="entry name" value="EAL_sf"/>
</dbReference>
<dbReference type="Pfam" id="PF00563">
    <property type="entry name" value="EAL"/>
    <property type="match status" value="1"/>
</dbReference>
<dbReference type="PROSITE" id="PS50883">
    <property type="entry name" value="EAL"/>
    <property type="match status" value="1"/>
</dbReference>
<dbReference type="InterPro" id="IPR042461">
    <property type="entry name" value="LapD_MoxY_peri_C"/>
</dbReference>
<dbReference type="InterPro" id="IPR029787">
    <property type="entry name" value="Nucleotide_cyclase"/>
</dbReference>
<dbReference type="PROSITE" id="PS50887">
    <property type="entry name" value="GGDEF"/>
    <property type="match status" value="1"/>
</dbReference>
<organism evidence="4 5">
    <name type="scientific">Methylibium petroleiphilum (strain ATCC BAA-1232 / LMG 22953 / PM1)</name>
    <dbReference type="NCBI Taxonomy" id="420662"/>
    <lineage>
        <taxon>Bacteria</taxon>
        <taxon>Pseudomonadati</taxon>
        <taxon>Pseudomonadota</taxon>
        <taxon>Betaproteobacteria</taxon>
        <taxon>Burkholderiales</taxon>
        <taxon>Sphaerotilaceae</taxon>
        <taxon>Methylibium</taxon>
    </lineage>
</organism>
<dbReference type="EMBL" id="CP000555">
    <property type="protein sequence ID" value="ABM94836.1"/>
    <property type="molecule type" value="Genomic_DNA"/>
</dbReference>
<dbReference type="SMART" id="SM00052">
    <property type="entry name" value="EAL"/>
    <property type="match status" value="1"/>
</dbReference>
<reference evidence="4 5" key="1">
    <citation type="journal article" date="2007" name="J. Bacteriol.">
        <title>Whole-genome analysis of the methyl tert-butyl ether-degrading beta-proteobacterium Methylibium petroleiphilum PM1.</title>
        <authorList>
            <person name="Kane S.R."/>
            <person name="Chakicherla A.Y."/>
            <person name="Chain P.S.G."/>
            <person name="Schmidt R."/>
            <person name="Shin M.W."/>
            <person name="Legler T.C."/>
            <person name="Scow K.M."/>
            <person name="Larimer F.W."/>
            <person name="Lucas S.M."/>
            <person name="Richardson P.M."/>
            <person name="Hristova K.R."/>
        </authorList>
    </citation>
    <scope>NUCLEOTIDE SEQUENCE [LARGE SCALE GENOMIC DNA]</scope>
    <source>
        <strain evidence="5">ATCC BAA-1232 / LMG 22953 / PM1</strain>
    </source>
</reference>
<dbReference type="Gene3D" id="3.30.70.270">
    <property type="match status" value="1"/>
</dbReference>
<dbReference type="PROSITE" id="PS50885">
    <property type="entry name" value="HAMP"/>
    <property type="match status" value="1"/>
</dbReference>
<protein>
    <submittedName>
        <fullName evidence="4">Diguanylate cyclase/phosphodiesterase</fullName>
    </submittedName>
</protein>
<dbReference type="Gene3D" id="6.20.270.20">
    <property type="entry name" value="LapD/MoxY periplasmic domain"/>
    <property type="match status" value="1"/>
</dbReference>
<dbReference type="AlphaFoldDB" id="A2SGZ7"/>
<dbReference type="CDD" id="cd06225">
    <property type="entry name" value="HAMP"/>
    <property type="match status" value="1"/>
</dbReference>
<sequence length="638" mass="67873">MSLIRQLWLLLLATVMVGVLGSALVTVGSARGYLETQLRLKNSDNAQALALTLSQQNGDLALAELAISAQFDTGFYERISLRGPEGQMLVERLGAAEPTEVPTWFRGLVPIQSLPGVAQVSDGWRSLGTLEVVSASSFALDDLWQSSLRSAGWLVLIGLLAGALGSLVLRRIRAPLQATVDQARAIVERRFVTVPEPRVPELRQLSRAMNAMVQRLQAVFGEQGAQLEALRQQAQTDPLTGLSNRSHFLAQLSSMLVREDTPRAGVLLLARVHDLAGLNRNAGHAATDALLQTLALSLRSATAGGAAPMTGRLNGADFAVQAADADAAHVAAVLQTAVKTALKPWTGVRVAIGAVSWRAGDSVATLMQAADAALVRAETQDGFGLAVDGLSETNAETALGESGWRLLLRQALERGDAQLGSFPVIGRDARLLHLESPLRLRLHEGGAFEPAARWLPWVLRSQFSASTDLLAVRLALEQIALDGVPRGVNLAADSLADSGFLASLRGLVSAHAQAARVLWLEVGERAAVEQLPVLRDLGQQLRPLGVQLGLEHAGERLARIDRLYEAGLDYVKLDGALASGLAQDSTRADFVRGLAWTLHGLEIRVLAEGVADAADAQALWACGLDGITGPWVSTQPLR</sequence>
<dbReference type="Pfam" id="PF00672">
    <property type="entry name" value="HAMP"/>
    <property type="match status" value="1"/>
</dbReference>
<dbReference type="eggNOG" id="COG2200">
    <property type="taxonomic scope" value="Bacteria"/>
</dbReference>
<dbReference type="InterPro" id="IPR000160">
    <property type="entry name" value="GGDEF_dom"/>
</dbReference>
<accession>A2SGZ7</accession>
<dbReference type="Gene3D" id="3.20.20.450">
    <property type="entry name" value="EAL domain"/>
    <property type="match status" value="1"/>
</dbReference>
<dbReference type="InterPro" id="IPR050706">
    <property type="entry name" value="Cyclic-di-GMP_PDE-like"/>
</dbReference>
<dbReference type="PANTHER" id="PTHR33121">
    <property type="entry name" value="CYCLIC DI-GMP PHOSPHODIESTERASE PDEF"/>
    <property type="match status" value="1"/>
</dbReference>
<dbReference type="eggNOG" id="COG2199">
    <property type="taxonomic scope" value="Bacteria"/>
</dbReference>
<evidence type="ECO:0000259" key="3">
    <source>
        <dbReference type="PROSITE" id="PS50887"/>
    </source>
</evidence>
<dbReference type="HOGENOM" id="CLU_000445_109_2_4"/>
<dbReference type="SMART" id="SM00304">
    <property type="entry name" value="HAMP"/>
    <property type="match status" value="1"/>
</dbReference>
<dbReference type="Proteomes" id="UP000000366">
    <property type="component" value="Chromosome"/>
</dbReference>
<gene>
    <name evidence="4" type="ordered locus">Mpe_A1878</name>
</gene>
<feature type="domain" description="EAL" evidence="1">
    <location>
        <begin position="401"/>
        <end position="638"/>
    </location>
</feature>
<dbReference type="PANTHER" id="PTHR33121:SF23">
    <property type="entry name" value="CYCLIC DI-GMP PHOSPHODIESTERASE PDEB"/>
    <property type="match status" value="1"/>
</dbReference>
<evidence type="ECO:0000259" key="1">
    <source>
        <dbReference type="PROSITE" id="PS50883"/>
    </source>
</evidence>
<dbReference type="Gene3D" id="3.30.110.200">
    <property type="match status" value="1"/>
</dbReference>
<dbReference type="SMART" id="SM00267">
    <property type="entry name" value="GGDEF"/>
    <property type="match status" value="1"/>
</dbReference>
<dbReference type="RefSeq" id="WP_011829473.1">
    <property type="nucleotide sequence ID" value="NC_008825.1"/>
</dbReference>
<dbReference type="SUPFAM" id="SSF141868">
    <property type="entry name" value="EAL domain-like"/>
    <property type="match status" value="1"/>
</dbReference>
<name>A2SGZ7_METPP</name>
<dbReference type="Pfam" id="PF00990">
    <property type="entry name" value="GGDEF"/>
    <property type="match status" value="1"/>
</dbReference>
<dbReference type="InterPro" id="IPR032244">
    <property type="entry name" value="LapD_MoxY_N"/>
</dbReference>
<dbReference type="InterPro" id="IPR001633">
    <property type="entry name" value="EAL_dom"/>
</dbReference>
<dbReference type="KEGG" id="mpt:Mpe_A1878"/>
<evidence type="ECO:0000313" key="5">
    <source>
        <dbReference type="Proteomes" id="UP000000366"/>
    </source>
</evidence>
<keyword evidence="5" id="KW-1185">Reference proteome</keyword>
<dbReference type="InterPro" id="IPR003660">
    <property type="entry name" value="HAMP_dom"/>
</dbReference>
<dbReference type="STRING" id="420662.Mpe_A1878"/>
<dbReference type="NCBIfam" id="TIGR00254">
    <property type="entry name" value="GGDEF"/>
    <property type="match status" value="1"/>
</dbReference>
<dbReference type="Pfam" id="PF16448">
    <property type="entry name" value="LapD_MoxY_N"/>
    <property type="match status" value="1"/>
</dbReference>